<dbReference type="InterPro" id="IPR010619">
    <property type="entry name" value="ThrE-like_N"/>
</dbReference>
<keyword evidence="2" id="KW-1003">Cell membrane</keyword>
<accession>A0A0X8X463</accession>
<evidence type="ECO:0000256" key="3">
    <source>
        <dbReference type="ARBA" id="ARBA00022692"/>
    </source>
</evidence>
<dbReference type="GO" id="GO:0015744">
    <property type="term" value="P:succinate transport"/>
    <property type="evidence" value="ECO:0007669"/>
    <property type="project" value="TreeGrafter"/>
</dbReference>
<dbReference type="GO" id="GO:0022857">
    <property type="term" value="F:transmembrane transporter activity"/>
    <property type="evidence" value="ECO:0007669"/>
    <property type="project" value="InterPro"/>
</dbReference>
<dbReference type="PANTHER" id="PTHR34390:SF2">
    <property type="entry name" value="SUCCINATE TRANSPORTER SUBUNIT YJJP-RELATED"/>
    <property type="match status" value="1"/>
</dbReference>
<evidence type="ECO:0000256" key="6">
    <source>
        <dbReference type="ARBA" id="ARBA00034125"/>
    </source>
</evidence>
<dbReference type="Pfam" id="PF06738">
    <property type="entry name" value="ThrE"/>
    <property type="match status" value="1"/>
</dbReference>
<keyword evidence="8" id="KW-1185">Reference proteome</keyword>
<dbReference type="AlphaFoldDB" id="A0A0X8X463"/>
<dbReference type="KEGG" id="mgot:MgSA37_02961"/>
<keyword evidence="4" id="KW-1133">Transmembrane helix</keyword>
<dbReference type="Proteomes" id="UP000218263">
    <property type="component" value="Chromosome"/>
</dbReference>
<dbReference type="RefSeq" id="WP_096357499.1">
    <property type="nucleotide sequence ID" value="NZ_AP017313.1"/>
</dbReference>
<evidence type="ECO:0000256" key="1">
    <source>
        <dbReference type="ARBA" id="ARBA00004651"/>
    </source>
</evidence>
<proteinExistence type="inferred from homology"/>
<keyword evidence="5" id="KW-0472">Membrane</keyword>
<comment type="similarity">
    <text evidence="6">Belongs to the ThrE exporter (TC 2.A.79) family.</text>
</comment>
<organism evidence="7 8">
    <name type="scientific">Mucilaginibacter gotjawali</name>
    <dbReference type="NCBI Taxonomy" id="1550579"/>
    <lineage>
        <taxon>Bacteria</taxon>
        <taxon>Pseudomonadati</taxon>
        <taxon>Bacteroidota</taxon>
        <taxon>Sphingobacteriia</taxon>
        <taxon>Sphingobacteriales</taxon>
        <taxon>Sphingobacteriaceae</taxon>
        <taxon>Mucilaginibacter</taxon>
    </lineage>
</organism>
<keyword evidence="3" id="KW-0812">Transmembrane</keyword>
<sequence length="257" mass="28147">MAENLEKQEIKDIGDTLLEIAMYLLVSGASTGRVRTTVERISANFSFNTYILISQRTILLNMYDGDNDCVFNGLKRTPPHHVNFTMISGISRLSWFVVNEDWGIGKIKEELARVKQLAHYPRLVTLVLTGLAGAAFCRLAGGGPLEMGVVFIASTIGLFIRQETTKLNFNPYLCIYFAAFTASMIAAGFIKLDVAKIHEPAFATSVLFLIPGVPLINAFSDLIDGNLNNGLIRGINGFIISFTIALGLLTSMAILHI</sequence>
<evidence type="ECO:0000313" key="8">
    <source>
        <dbReference type="Proteomes" id="UP000218263"/>
    </source>
</evidence>
<evidence type="ECO:0000256" key="2">
    <source>
        <dbReference type="ARBA" id="ARBA00022475"/>
    </source>
</evidence>
<dbReference type="OrthoDB" id="9813917at2"/>
<comment type="subcellular location">
    <subcellularLocation>
        <location evidence="1">Cell membrane</location>
        <topology evidence="1">Multi-pass membrane protein</topology>
    </subcellularLocation>
</comment>
<evidence type="ECO:0000313" key="7">
    <source>
        <dbReference type="EMBL" id="BAU54783.1"/>
    </source>
</evidence>
<dbReference type="PANTHER" id="PTHR34390">
    <property type="entry name" value="UPF0442 PROTEIN YJJB-RELATED"/>
    <property type="match status" value="1"/>
</dbReference>
<dbReference type="EMBL" id="AP017313">
    <property type="protein sequence ID" value="BAU54783.1"/>
    <property type="molecule type" value="Genomic_DNA"/>
</dbReference>
<gene>
    <name evidence="7" type="primary">yjjP</name>
    <name evidence="7" type="ORF">MgSA37_02961</name>
</gene>
<name>A0A0X8X463_9SPHI</name>
<dbReference type="InterPro" id="IPR050539">
    <property type="entry name" value="ThrE_Dicarb/AminoAcid_Exp"/>
</dbReference>
<protein>
    <submittedName>
        <fullName evidence="7">Inner membrane protein YjjP</fullName>
    </submittedName>
</protein>
<reference evidence="7 8" key="1">
    <citation type="submission" date="2015-12" db="EMBL/GenBank/DDBJ databases">
        <title>Genome sequence of Mucilaginibacter gotjawali.</title>
        <authorList>
            <person name="Lee J.S."/>
            <person name="Lee K.C."/>
            <person name="Kim K.K."/>
            <person name="Lee B.W."/>
        </authorList>
    </citation>
    <scope>NUCLEOTIDE SEQUENCE [LARGE SCALE GENOMIC DNA]</scope>
    <source>
        <strain evidence="7 8">SA3-7</strain>
    </source>
</reference>
<evidence type="ECO:0000256" key="5">
    <source>
        <dbReference type="ARBA" id="ARBA00023136"/>
    </source>
</evidence>
<dbReference type="GO" id="GO:0005886">
    <property type="term" value="C:plasma membrane"/>
    <property type="evidence" value="ECO:0007669"/>
    <property type="project" value="UniProtKB-SubCell"/>
</dbReference>
<evidence type="ECO:0000256" key="4">
    <source>
        <dbReference type="ARBA" id="ARBA00022989"/>
    </source>
</evidence>